<dbReference type="Proteomes" id="UP001239111">
    <property type="component" value="Chromosome 4"/>
</dbReference>
<comment type="caution">
    <text evidence="1">The sequence shown here is derived from an EMBL/GenBank/DDBJ whole genome shotgun (WGS) entry which is preliminary data.</text>
</comment>
<protein>
    <submittedName>
        <fullName evidence="1">Uncharacterized protein</fullName>
    </submittedName>
</protein>
<keyword evidence="2" id="KW-1185">Reference proteome</keyword>
<reference evidence="1" key="1">
    <citation type="submission" date="2023-04" db="EMBL/GenBank/DDBJ databases">
        <title>A chromosome-level genome assembly of the parasitoid wasp Eretmocerus hayati.</title>
        <authorList>
            <person name="Zhong Y."/>
            <person name="Liu S."/>
            <person name="Liu Y."/>
        </authorList>
    </citation>
    <scope>NUCLEOTIDE SEQUENCE</scope>
    <source>
        <strain evidence="1">ZJU_SS_LIU_2023</strain>
    </source>
</reference>
<name>A0ACC2N1G4_9HYME</name>
<gene>
    <name evidence="1" type="ORF">QAD02_006513</name>
</gene>
<evidence type="ECO:0000313" key="2">
    <source>
        <dbReference type="Proteomes" id="UP001239111"/>
    </source>
</evidence>
<accession>A0ACC2N1G4</accession>
<proteinExistence type="predicted"/>
<sequence length="224" mass="25410">MLTIILRGFPITCLILIARAQLNLNNVVDGYTELFHRIERYSNKDTQNLTNLTETVDLSDGRGQLEFILTNGNLSGLSNLTRGGNFAAILIPRIFVRGVINIPKLVAHYDYSATISNNTDYGFLDLEMIDVTANLRSGFNIFTSSIQNADVRIFRIRERSSRLTSKSLNEIVDLDSQKIDHLLFTTGMLRAIEEGIARYIEETSTEVNRRFFPMLVQQLTQRTS</sequence>
<dbReference type="EMBL" id="CM056744">
    <property type="protein sequence ID" value="KAJ8664851.1"/>
    <property type="molecule type" value="Genomic_DNA"/>
</dbReference>
<evidence type="ECO:0000313" key="1">
    <source>
        <dbReference type="EMBL" id="KAJ8664851.1"/>
    </source>
</evidence>
<organism evidence="1 2">
    <name type="scientific">Eretmocerus hayati</name>
    <dbReference type="NCBI Taxonomy" id="131215"/>
    <lineage>
        <taxon>Eukaryota</taxon>
        <taxon>Metazoa</taxon>
        <taxon>Ecdysozoa</taxon>
        <taxon>Arthropoda</taxon>
        <taxon>Hexapoda</taxon>
        <taxon>Insecta</taxon>
        <taxon>Pterygota</taxon>
        <taxon>Neoptera</taxon>
        <taxon>Endopterygota</taxon>
        <taxon>Hymenoptera</taxon>
        <taxon>Apocrita</taxon>
        <taxon>Proctotrupomorpha</taxon>
        <taxon>Chalcidoidea</taxon>
        <taxon>Aphelinidae</taxon>
        <taxon>Aphelininae</taxon>
        <taxon>Eretmocerus</taxon>
    </lineage>
</organism>